<evidence type="ECO:0000313" key="5">
    <source>
        <dbReference type="Proteomes" id="UP000449004"/>
    </source>
</evidence>
<dbReference type="InterPro" id="IPR029787">
    <property type="entry name" value="Nucleotide_cyclase"/>
</dbReference>
<dbReference type="Gene3D" id="3.30.70.1230">
    <property type="entry name" value="Nucleotide cyclase"/>
    <property type="match status" value="1"/>
</dbReference>
<gene>
    <name evidence="3" type="ORF">BCL79_3904</name>
    <name evidence="2" type="ORF">F9K92_17675</name>
</gene>
<dbReference type="OrthoDB" id="5928393at2"/>
<dbReference type="AlphaFoldDB" id="A0A498BTG8"/>
<reference evidence="3 4" key="1">
    <citation type="submission" date="2018-10" db="EMBL/GenBank/DDBJ databases">
        <title>Comparative analysis of microorganisms from saline springs in Andes Mountain Range, Colombia.</title>
        <authorList>
            <person name="Rubin E."/>
        </authorList>
    </citation>
    <scope>NUCLEOTIDE SEQUENCE [LARGE SCALE GENOMIC DNA]</scope>
    <source>
        <strain evidence="3 4">USBA GBX 843</strain>
    </source>
</reference>
<accession>A0A498BTG8</accession>
<organism evidence="3 4">
    <name type="scientific">Stenotrophomonas rhizophila</name>
    <dbReference type="NCBI Taxonomy" id="216778"/>
    <lineage>
        <taxon>Bacteria</taxon>
        <taxon>Pseudomonadati</taxon>
        <taxon>Pseudomonadota</taxon>
        <taxon>Gammaproteobacteria</taxon>
        <taxon>Lysobacterales</taxon>
        <taxon>Lysobacteraceae</taxon>
        <taxon>Stenotrophomonas</taxon>
    </lineage>
</organism>
<dbReference type="Gene3D" id="3.40.50.10610">
    <property type="entry name" value="ABC-type transport auxiliary lipoprotein component"/>
    <property type="match status" value="1"/>
</dbReference>
<proteinExistence type="predicted"/>
<dbReference type="SUPFAM" id="SSF48452">
    <property type="entry name" value="TPR-like"/>
    <property type="match status" value="1"/>
</dbReference>
<evidence type="ECO:0000256" key="1">
    <source>
        <dbReference type="PROSITE-ProRule" id="PRU00339"/>
    </source>
</evidence>
<keyword evidence="1" id="KW-0802">TPR repeat</keyword>
<dbReference type="InterPro" id="IPR011990">
    <property type="entry name" value="TPR-like_helical_dom_sf"/>
</dbReference>
<dbReference type="Gene3D" id="1.25.40.10">
    <property type="entry name" value="Tetratricopeptide repeat domain"/>
    <property type="match status" value="1"/>
</dbReference>
<dbReference type="RefSeq" id="WP_121044361.1">
    <property type="nucleotide sequence ID" value="NZ_RCDC01000009.1"/>
</dbReference>
<dbReference type="EMBL" id="WELC01000033">
    <property type="protein sequence ID" value="KAB7628060.1"/>
    <property type="molecule type" value="Genomic_DNA"/>
</dbReference>
<protein>
    <submittedName>
        <fullName evidence="3">Putative peptide modification system cyclase</fullName>
    </submittedName>
</protein>
<dbReference type="Proteomes" id="UP000449004">
    <property type="component" value="Unassembled WGS sequence"/>
</dbReference>
<dbReference type="GO" id="GO:0004016">
    <property type="term" value="F:adenylate cyclase activity"/>
    <property type="evidence" value="ECO:0007669"/>
    <property type="project" value="UniProtKB-ARBA"/>
</dbReference>
<evidence type="ECO:0000313" key="4">
    <source>
        <dbReference type="Proteomes" id="UP000274786"/>
    </source>
</evidence>
<dbReference type="InterPro" id="IPR001054">
    <property type="entry name" value="A/G_cyclase"/>
</dbReference>
<dbReference type="GO" id="GO:0009190">
    <property type="term" value="P:cyclic nucleotide biosynthetic process"/>
    <property type="evidence" value="ECO:0007669"/>
    <property type="project" value="InterPro"/>
</dbReference>
<dbReference type="InterPro" id="IPR019734">
    <property type="entry name" value="TPR_rpt"/>
</dbReference>
<dbReference type="NCBIfam" id="TIGR04510">
    <property type="entry name" value="mod_pep_cyc"/>
    <property type="match status" value="1"/>
</dbReference>
<sequence>MNGDNGTSTQAPQMRALLFTDLCDSLILVERIGDAAAAELFQAHDRLVLVLQQQWNGRLIDRSDGLLLLFERAIDGLGFALDYQRGLMEIGKQRDIVLRARAGLHVGEVLTWENSPEAIKVGAKSLEVEGLAKPMAARLMALARPGQILLSAVAESLTHRAVGELGERGERLVWKSHGGWRFKGMPGRQDIHEVGEREFAPLRAPRGSPKARRAVPLWRRPMTLLAEVALVAGMVFGTWAFLRPTPAIAFGERDWVVLGNLHNLTGNALLDDSLQQAFRISLEQSRYVNVLSDMKVQETLERMRREGGALDRDAAIEVALREGARAVIVPTVAEVHGRLRVSLELIDPNTGNTAWSDHADGRGMESLLGSTDDVVAQMRAELGEAMHDISRDSMPLPKVATASLDALHAYAMGVKAYGDGRYDDAQRFFGQAVRFDPDFAFAYLAQLRIQWGRGNPEGARQSLAAAKRAAGRLSGRDRLYMDAWDADLNGAGTLATAEKWKLLGDLYPDYHGAHANYAWSMLSVGRYSESEQAARKAAVAQNPLQAMALQALGRAELAQNHADAALRSYRQSARIGQWSVNRHMVAALAAHGDLVGAQRMLAAAREDDLAMHLEGTAVALDAGEPAAALRANAGALRHCGDNARICGMFQAQSLSLASIAVRKAGAHEYEQLIATMIAQAADPAAGERGEWLYMAAASAYLAQRAELYDVARRQLPHLQRLAKALDDPRGTQMVAVLVANQDRVDGRAAQSVQRLRALIDGSELFQVHVALQDSLVAAGDQVAAAAEQRWLATQRGRAYAENAGSYLLQALNVHDSRAAQRRLDATSLQ</sequence>
<feature type="repeat" description="TPR" evidence="1">
    <location>
        <begin position="406"/>
        <end position="439"/>
    </location>
</feature>
<dbReference type="Proteomes" id="UP000274786">
    <property type="component" value="Unassembled WGS sequence"/>
</dbReference>
<evidence type="ECO:0000313" key="2">
    <source>
        <dbReference type="EMBL" id="KAB7628060.1"/>
    </source>
</evidence>
<dbReference type="SUPFAM" id="SSF55073">
    <property type="entry name" value="Nucleotide cyclase"/>
    <property type="match status" value="1"/>
</dbReference>
<dbReference type="PROSITE" id="PS50005">
    <property type="entry name" value="TPR"/>
    <property type="match status" value="1"/>
</dbReference>
<reference evidence="2 5" key="2">
    <citation type="submission" date="2019-10" db="EMBL/GenBank/DDBJ databases">
        <title>Halotolerant bacteria associated to Saharan-endemic halophytes Stipa tenacissima L. and Atriplex halimus L mitigate salt stress and promote growth of tomato plants.</title>
        <authorList>
            <person name="Dif G."/>
        </authorList>
    </citation>
    <scope>NUCLEOTIDE SEQUENCE [LARGE SCALE GENOMIC DNA]</scope>
    <source>
        <strain evidence="2 5">IS26</strain>
    </source>
</reference>
<dbReference type="GO" id="GO:0035556">
    <property type="term" value="P:intracellular signal transduction"/>
    <property type="evidence" value="ECO:0007669"/>
    <property type="project" value="InterPro"/>
</dbReference>
<evidence type="ECO:0000313" key="3">
    <source>
        <dbReference type="EMBL" id="RLK47284.1"/>
    </source>
</evidence>
<comment type="caution">
    <text evidence="3">The sequence shown here is derived from an EMBL/GenBank/DDBJ whole genome shotgun (WGS) entry which is preliminary data.</text>
</comment>
<name>A0A498BTG8_9GAMM</name>
<dbReference type="InterPro" id="IPR030966">
    <property type="entry name" value="Mod_pep_cyc"/>
</dbReference>
<dbReference type="EMBL" id="RCDC01000009">
    <property type="protein sequence ID" value="RLK47284.1"/>
    <property type="molecule type" value="Genomic_DNA"/>
</dbReference>
<dbReference type="CDD" id="cd07302">
    <property type="entry name" value="CHD"/>
    <property type="match status" value="1"/>
</dbReference>